<evidence type="ECO:0000256" key="3">
    <source>
        <dbReference type="ARBA" id="ARBA00022840"/>
    </source>
</evidence>
<dbReference type="AlphaFoldDB" id="A0A1U9Z5R7"/>
<evidence type="ECO:0000256" key="2">
    <source>
        <dbReference type="ARBA" id="ARBA00022741"/>
    </source>
</evidence>
<name>A0A1U9Z5R7_9HYPH</name>
<gene>
    <name evidence="6" type="ORF">Mame_03751</name>
</gene>
<evidence type="ECO:0000256" key="4">
    <source>
        <dbReference type="PIRSR" id="PIRSR006806-1"/>
    </source>
</evidence>
<feature type="binding site" evidence="4">
    <location>
        <position position="58"/>
    </location>
    <ligand>
        <name>substrate</name>
    </ligand>
</feature>
<evidence type="ECO:0000256" key="1">
    <source>
        <dbReference type="ARBA" id="ARBA00010638"/>
    </source>
</evidence>
<comment type="cofactor">
    <cofactor evidence="5">
        <name>Mg(2+)</name>
        <dbReference type="ChEBI" id="CHEBI:18420"/>
    </cofactor>
</comment>
<keyword evidence="2 4" id="KW-0547">Nucleotide-binding</keyword>
<dbReference type="GO" id="GO:0046872">
    <property type="term" value="F:metal ion binding"/>
    <property type="evidence" value="ECO:0007669"/>
    <property type="project" value="UniProtKB-KW"/>
</dbReference>
<proteinExistence type="inferred from homology"/>
<dbReference type="GO" id="GO:0030272">
    <property type="term" value="F:5-formyltetrahydrofolate cyclo-ligase activity"/>
    <property type="evidence" value="ECO:0007669"/>
    <property type="project" value="UniProtKB-EC"/>
</dbReference>
<dbReference type="PIRSF" id="PIRSF006806">
    <property type="entry name" value="FTHF_cligase"/>
    <property type="match status" value="1"/>
</dbReference>
<keyword evidence="5" id="KW-0460">Magnesium</keyword>
<comment type="similarity">
    <text evidence="1 5">Belongs to the 5-formyltetrahydrofolate cyclo-ligase family.</text>
</comment>
<accession>A0A1U9Z5R7</accession>
<evidence type="ECO:0000313" key="7">
    <source>
        <dbReference type="Proteomes" id="UP000191135"/>
    </source>
</evidence>
<dbReference type="EMBL" id="CP020330">
    <property type="protein sequence ID" value="AQZ53055.1"/>
    <property type="molecule type" value="Genomic_DNA"/>
</dbReference>
<dbReference type="KEGG" id="mmed:Mame_03751"/>
<dbReference type="NCBIfam" id="TIGR02727">
    <property type="entry name" value="MTHFS_bact"/>
    <property type="match status" value="1"/>
</dbReference>
<dbReference type="Gene3D" id="3.40.50.10420">
    <property type="entry name" value="NagB/RpiA/CoA transferase-like"/>
    <property type="match status" value="1"/>
</dbReference>
<evidence type="ECO:0000313" key="6">
    <source>
        <dbReference type="EMBL" id="AQZ53055.1"/>
    </source>
</evidence>
<organism evidence="6 7">
    <name type="scientific">Martelella mediterranea DSM 17316</name>
    <dbReference type="NCBI Taxonomy" id="1122214"/>
    <lineage>
        <taxon>Bacteria</taxon>
        <taxon>Pseudomonadati</taxon>
        <taxon>Pseudomonadota</taxon>
        <taxon>Alphaproteobacteria</taxon>
        <taxon>Hyphomicrobiales</taxon>
        <taxon>Aurantimonadaceae</taxon>
        <taxon>Martelella</taxon>
    </lineage>
</organism>
<dbReference type="SUPFAM" id="SSF100950">
    <property type="entry name" value="NagB/RpiA/CoA transferase-like"/>
    <property type="match status" value="1"/>
</dbReference>
<dbReference type="InterPro" id="IPR024185">
    <property type="entry name" value="FTHF_cligase-like_sf"/>
</dbReference>
<dbReference type="Proteomes" id="UP000191135">
    <property type="component" value="Chromosome"/>
</dbReference>
<feature type="binding site" evidence="4">
    <location>
        <begin position="6"/>
        <end position="10"/>
    </location>
    <ligand>
        <name>ATP</name>
        <dbReference type="ChEBI" id="CHEBI:30616"/>
    </ligand>
</feature>
<feature type="binding site" evidence="4">
    <location>
        <begin position="132"/>
        <end position="140"/>
    </location>
    <ligand>
        <name>ATP</name>
        <dbReference type="ChEBI" id="CHEBI:30616"/>
    </ligand>
</feature>
<keyword evidence="6" id="KW-0436">Ligase</keyword>
<dbReference type="InterPro" id="IPR002698">
    <property type="entry name" value="FTHF_cligase"/>
</dbReference>
<keyword evidence="3 4" id="KW-0067">ATP-binding</keyword>
<dbReference type="EC" id="6.3.3.2" evidence="5"/>
<dbReference type="PANTHER" id="PTHR23407">
    <property type="entry name" value="ATPASE INHIBITOR/5-FORMYLTETRAHYDROFOLATE CYCLO-LIGASE"/>
    <property type="match status" value="1"/>
</dbReference>
<dbReference type="OrthoDB" id="9801938at2"/>
<dbReference type="GO" id="GO:0009396">
    <property type="term" value="P:folic acid-containing compound biosynthetic process"/>
    <property type="evidence" value="ECO:0007669"/>
    <property type="project" value="TreeGrafter"/>
</dbReference>
<dbReference type="STRING" id="1122214.Mame_03751"/>
<dbReference type="RefSeq" id="WP_018066649.1">
    <property type="nucleotide sequence ID" value="NZ_AQWH01000026.1"/>
</dbReference>
<dbReference type="Pfam" id="PF01812">
    <property type="entry name" value="5-FTHF_cyc-lig"/>
    <property type="match status" value="1"/>
</dbReference>
<dbReference type="GO" id="GO:0035999">
    <property type="term" value="P:tetrahydrofolate interconversion"/>
    <property type="evidence" value="ECO:0007669"/>
    <property type="project" value="TreeGrafter"/>
</dbReference>
<dbReference type="GO" id="GO:0005524">
    <property type="term" value="F:ATP binding"/>
    <property type="evidence" value="ECO:0007669"/>
    <property type="project" value="UniProtKB-KW"/>
</dbReference>
<evidence type="ECO:0000256" key="5">
    <source>
        <dbReference type="RuleBase" id="RU361279"/>
    </source>
</evidence>
<dbReference type="eggNOG" id="COG0212">
    <property type="taxonomic scope" value="Bacteria"/>
</dbReference>
<sequence length="197" mass="21108">MALLTKPELRSASLRRRDALSVDERQEKSLAIATHGAEALSRFAAGKCVAAYHPIRSEVDVALLAHMLEDAGARLALPAVIDRETIVFRAHTAAGKLVPGGFGTMAPGEEAEIVDPDILLMPLSVFDRQGNRIGYGAGHYDRAIERLVAKGRKPLLIAVAFDLQEAPAVPAEAHDMPLDGVITETGLAWFGDRPEGL</sequence>
<comment type="catalytic activity">
    <reaction evidence="5">
        <text>(6S)-5-formyl-5,6,7,8-tetrahydrofolate + ATP = (6R)-5,10-methenyltetrahydrofolate + ADP + phosphate</text>
        <dbReference type="Rhea" id="RHEA:10488"/>
        <dbReference type="ChEBI" id="CHEBI:30616"/>
        <dbReference type="ChEBI" id="CHEBI:43474"/>
        <dbReference type="ChEBI" id="CHEBI:57455"/>
        <dbReference type="ChEBI" id="CHEBI:57457"/>
        <dbReference type="ChEBI" id="CHEBI:456216"/>
        <dbReference type="EC" id="6.3.3.2"/>
    </reaction>
</comment>
<reference evidence="6 7" key="1">
    <citation type="submission" date="2017-03" db="EMBL/GenBank/DDBJ databases">
        <title>Foreign affairs: Plasmid Transfer between Roseobacters and Rhizobia.</title>
        <authorList>
            <person name="Bartling P."/>
            <person name="Bunk B."/>
            <person name="Overmann J."/>
            <person name="Brinkmann H."/>
            <person name="Petersen J."/>
        </authorList>
    </citation>
    <scope>NUCLEOTIDE SEQUENCE [LARGE SCALE GENOMIC DNA]</scope>
    <source>
        <strain evidence="6 7">MACL11</strain>
    </source>
</reference>
<dbReference type="InterPro" id="IPR037171">
    <property type="entry name" value="NagB/RpiA_transferase-like"/>
</dbReference>
<keyword evidence="5" id="KW-0479">Metal-binding</keyword>
<protein>
    <recommendedName>
        <fullName evidence="5">5-formyltetrahydrofolate cyclo-ligase</fullName>
        <ecNumber evidence="5">6.3.3.2</ecNumber>
    </recommendedName>
</protein>
<dbReference type="PANTHER" id="PTHR23407:SF1">
    <property type="entry name" value="5-FORMYLTETRAHYDROFOLATE CYCLO-LIGASE"/>
    <property type="match status" value="1"/>
</dbReference>
<keyword evidence="7" id="KW-1185">Reference proteome</keyword>